<feature type="compositionally biased region" description="Basic and acidic residues" evidence="2">
    <location>
        <begin position="130"/>
        <end position="147"/>
    </location>
</feature>
<keyword evidence="4" id="KW-1185">Reference proteome</keyword>
<dbReference type="AlphaFoldDB" id="A0A1R1YCB6"/>
<accession>A0A1R1YCB6</accession>
<gene>
    <name evidence="3" type="ORF">AYI69_g4596</name>
</gene>
<dbReference type="Proteomes" id="UP000187429">
    <property type="component" value="Unassembled WGS sequence"/>
</dbReference>
<evidence type="ECO:0000313" key="3">
    <source>
        <dbReference type="EMBL" id="OMJ24542.1"/>
    </source>
</evidence>
<sequence>MTSLDLKDAFLHIDTQVVQEVLTFLLERTKLPVPRTNVWSVTEPPYLHKNPAPSSELGTNPENQGSSILGRPDNSRGVVRSMRETHKACTFEANQAGIFDKNSQVGTDPLSENHTPWYDHRQPGHVLESSNDKDSRPTARRWETDKRRQDVAQRLSELYMKGTSDVKPILVDEFVMDIDGLPIRRRSTESTYLEGPFEEMEWSVVPVGNSRSRGIHICERDGLGYRHWPQKLLWLMEKIRGYTPHQLQGAACSSICLATERNCEPVSSDLLRQYDHPSICKEIWWNYLTRTSQHSGTPVGALREDEYQASSHECYGNSEPSGCIEPNNCTDRVVNFEQDILSIEQEIREARRRTHRIRDQQEGTKILQLVPGPTICRPERVAIQLVELEEPVLQPILEPDFTCSPEGETRADYYYSNYTCMNISDLFSGHATLSISQPQTLQATEVVPDPKSGKSPLTKNKDWTLMALRFRGAPSKKKVSLMLQSNLS</sequence>
<dbReference type="OrthoDB" id="10468539at2759"/>
<proteinExistence type="predicted"/>
<protein>
    <submittedName>
        <fullName evidence="3">Uncharacterized protein</fullName>
    </submittedName>
</protein>
<feature type="compositionally biased region" description="Polar residues" evidence="2">
    <location>
        <begin position="52"/>
        <end position="67"/>
    </location>
</feature>
<name>A0A1R1YCB6_9FUNG</name>
<evidence type="ECO:0000256" key="1">
    <source>
        <dbReference type="SAM" id="Coils"/>
    </source>
</evidence>
<feature type="region of interest" description="Disordered" evidence="2">
    <location>
        <begin position="43"/>
        <end position="80"/>
    </location>
</feature>
<feature type="coiled-coil region" evidence="1">
    <location>
        <begin position="333"/>
        <end position="360"/>
    </location>
</feature>
<comment type="caution">
    <text evidence="3">The sequence shown here is derived from an EMBL/GenBank/DDBJ whole genome shotgun (WGS) entry which is preliminary data.</text>
</comment>
<feature type="compositionally biased region" description="Polar residues" evidence="2">
    <location>
        <begin position="101"/>
        <end position="114"/>
    </location>
</feature>
<evidence type="ECO:0000313" key="4">
    <source>
        <dbReference type="Proteomes" id="UP000187429"/>
    </source>
</evidence>
<organism evidence="3 4">
    <name type="scientific">Smittium culicis</name>
    <dbReference type="NCBI Taxonomy" id="133412"/>
    <lineage>
        <taxon>Eukaryota</taxon>
        <taxon>Fungi</taxon>
        <taxon>Fungi incertae sedis</taxon>
        <taxon>Zoopagomycota</taxon>
        <taxon>Kickxellomycotina</taxon>
        <taxon>Harpellomycetes</taxon>
        <taxon>Harpellales</taxon>
        <taxon>Legeriomycetaceae</taxon>
        <taxon>Smittium</taxon>
    </lineage>
</organism>
<evidence type="ECO:0000256" key="2">
    <source>
        <dbReference type="SAM" id="MobiDB-lite"/>
    </source>
</evidence>
<feature type="region of interest" description="Disordered" evidence="2">
    <location>
        <begin position="100"/>
        <end position="147"/>
    </location>
</feature>
<reference evidence="4" key="1">
    <citation type="submission" date="2017-01" db="EMBL/GenBank/DDBJ databases">
        <authorList>
            <person name="Wang Y."/>
            <person name="White M."/>
            <person name="Kvist S."/>
            <person name="Moncalvo J.-M."/>
        </authorList>
    </citation>
    <scope>NUCLEOTIDE SEQUENCE [LARGE SCALE GENOMIC DNA]</scope>
    <source>
        <strain evidence="4">ID-206-W2</strain>
    </source>
</reference>
<keyword evidence="1" id="KW-0175">Coiled coil</keyword>
<dbReference type="EMBL" id="LSSM01001809">
    <property type="protein sequence ID" value="OMJ24542.1"/>
    <property type="molecule type" value="Genomic_DNA"/>
</dbReference>